<dbReference type="InterPro" id="IPR050113">
    <property type="entry name" value="Ub_conjugating_enzyme"/>
</dbReference>
<dbReference type="EMBL" id="FO082277">
    <property type="protein sequence ID" value="CCO14904.1"/>
    <property type="molecule type" value="Genomic_DNA"/>
</dbReference>
<dbReference type="SUPFAM" id="SSF54495">
    <property type="entry name" value="UBC-like"/>
    <property type="match status" value="1"/>
</dbReference>
<gene>
    <name evidence="2" type="ORF">Bathy02g04700</name>
</gene>
<dbReference type="Proteomes" id="UP000198341">
    <property type="component" value="Chromosome 2"/>
</dbReference>
<dbReference type="eggNOG" id="KOG0419">
    <property type="taxonomic scope" value="Eukaryota"/>
</dbReference>
<name>K8EAY5_9CHLO</name>
<reference evidence="2 3" key="1">
    <citation type="submission" date="2011-10" db="EMBL/GenBank/DDBJ databases">
        <authorList>
            <person name="Genoscope - CEA"/>
        </authorList>
    </citation>
    <scope>NUCLEOTIDE SEQUENCE [LARGE SCALE GENOMIC DNA]</scope>
    <source>
        <strain evidence="2 3">RCC 1105</strain>
    </source>
</reference>
<dbReference type="PROSITE" id="PS50127">
    <property type="entry name" value="UBC_2"/>
    <property type="match status" value="1"/>
</dbReference>
<dbReference type="Pfam" id="PF00179">
    <property type="entry name" value="UQ_con"/>
    <property type="match status" value="1"/>
</dbReference>
<dbReference type="SMART" id="SM00212">
    <property type="entry name" value="UBCc"/>
    <property type="match status" value="1"/>
</dbReference>
<keyword evidence="3" id="KW-1185">Reference proteome</keyword>
<evidence type="ECO:0000313" key="3">
    <source>
        <dbReference type="Proteomes" id="UP000198341"/>
    </source>
</evidence>
<dbReference type="InterPro" id="IPR016135">
    <property type="entry name" value="UBQ-conjugating_enzyme/RWD"/>
</dbReference>
<dbReference type="CDD" id="cd23790">
    <property type="entry name" value="UBCc_UBE2A_2B"/>
    <property type="match status" value="1"/>
</dbReference>
<dbReference type="STRING" id="41875.K8EAY5"/>
<proteinExistence type="predicted"/>
<accession>K8EAY5</accession>
<dbReference type="PANTHER" id="PTHR24067">
    <property type="entry name" value="UBIQUITIN-CONJUGATING ENZYME E2"/>
    <property type="match status" value="1"/>
</dbReference>
<organism evidence="2 3">
    <name type="scientific">Bathycoccus prasinos</name>
    <dbReference type="NCBI Taxonomy" id="41875"/>
    <lineage>
        <taxon>Eukaryota</taxon>
        <taxon>Viridiplantae</taxon>
        <taxon>Chlorophyta</taxon>
        <taxon>Mamiellophyceae</taxon>
        <taxon>Mamiellales</taxon>
        <taxon>Bathycoccaceae</taxon>
        <taxon>Bathycoccus</taxon>
    </lineage>
</organism>
<feature type="domain" description="UBC core" evidence="1">
    <location>
        <begin position="1"/>
        <end position="145"/>
    </location>
</feature>
<dbReference type="Gene3D" id="3.10.110.10">
    <property type="entry name" value="Ubiquitin Conjugating Enzyme"/>
    <property type="match status" value="1"/>
</dbReference>
<dbReference type="InterPro" id="IPR000608">
    <property type="entry name" value="UBC"/>
</dbReference>
<evidence type="ECO:0000259" key="1">
    <source>
        <dbReference type="PROSITE" id="PS50127"/>
    </source>
</evidence>
<dbReference type="KEGG" id="bpg:Bathy02g04700"/>
<evidence type="ECO:0000313" key="2">
    <source>
        <dbReference type="EMBL" id="CCO14904.1"/>
    </source>
</evidence>
<dbReference type="AlphaFoldDB" id="K8EAY5"/>
<dbReference type="GeneID" id="19017583"/>
<protein>
    <submittedName>
        <fullName evidence="2">Ubiquitin-conjugating enzyme</fullName>
    </submittedName>
</protein>
<sequence length="145" mass="16231">MRVSLTRCTSFLDTTQGCSASPHSDDNLFVWSATICGPQDSPWEGGIFSLRLTFSDSYPASAPRVRFVSEMFHPNIYSDGTLCMDTIQEQWSPVHSVASLLTSVRSLLCDPNVNSPANPQAAKMLVEEEKEYNKRVRRLARKTIE</sequence>
<dbReference type="RefSeq" id="XP_007514664.1">
    <property type="nucleotide sequence ID" value="XM_007514602.1"/>
</dbReference>
<dbReference type="OrthoDB" id="9984419at2759"/>